<dbReference type="RefSeq" id="XP_002487107.1">
    <property type="nucleotide sequence ID" value="XM_002487062.1"/>
</dbReference>
<dbReference type="HOGENOM" id="CLU_2135217_0_0_1"/>
<feature type="region of interest" description="Disordered" evidence="1">
    <location>
        <begin position="1"/>
        <end position="40"/>
    </location>
</feature>
<dbReference type="EMBL" id="EQ962659">
    <property type="protein sequence ID" value="EED12996.1"/>
    <property type="molecule type" value="Genomic_DNA"/>
</dbReference>
<gene>
    <name evidence="2" type="ORF">TSTA_055030</name>
</gene>
<dbReference type="Proteomes" id="UP000001745">
    <property type="component" value="Unassembled WGS sequence"/>
</dbReference>
<evidence type="ECO:0000256" key="1">
    <source>
        <dbReference type="SAM" id="MobiDB-lite"/>
    </source>
</evidence>
<dbReference type="AlphaFoldDB" id="B8MRA1"/>
<keyword evidence="3" id="KW-1185">Reference proteome</keyword>
<accession>B8MRA1</accession>
<evidence type="ECO:0000313" key="2">
    <source>
        <dbReference type="EMBL" id="EED12996.1"/>
    </source>
</evidence>
<evidence type="ECO:0000313" key="3">
    <source>
        <dbReference type="Proteomes" id="UP000001745"/>
    </source>
</evidence>
<proteinExistence type="predicted"/>
<feature type="compositionally biased region" description="Polar residues" evidence="1">
    <location>
        <begin position="1"/>
        <end position="25"/>
    </location>
</feature>
<organism evidence="2 3">
    <name type="scientific">Talaromyces stipitatus (strain ATCC 10500 / CBS 375.48 / QM 6759 / NRRL 1006)</name>
    <name type="common">Penicillium stipitatum</name>
    <dbReference type="NCBI Taxonomy" id="441959"/>
    <lineage>
        <taxon>Eukaryota</taxon>
        <taxon>Fungi</taxon>
        <taxon>Dikarya</taxon>
        <taxon>Ascomycota</taxon>
        <taxon>Pezizomycotina</taxon>
        <taxon>Eurotiomycetes</taxon>
        <taxon>Eurotiomycetidae</taxon>
        <taxon>Eurotiales</taxon>
        <taxon>Trichocomaceae</taxon>
        <taxon>Talaromyces</taxon>
        <taxon>Talaromyces sect. Talaromyces</taxon>
    </lineage>
</organism>
<dbReference type="GeneID" id="8100509"/>
<sequence length="113" mass="12356">MASESRGSTGKSSPSPVSLRSQQSKARLDPRPPNSVASYPIHHHFYPPKALNALPTPFSFHPGPFGPSLTVIFRRLCCPPNVATGRISSFDNAFAFAHIISRPILRLPIDPIR</sequence>
<dbReference type="InParanoid" id="B8MRA1"/>
<protein>
    <submittedName>
        <fullName evidence="2">Uncharacterized protein</fullName>
    </submittedName>
</protein>
<dbReference type="VEuPathDB" id="FungiDB:TSTA_055030"/>
<reference evidence="3" key="1">
    <citation type="journal article" date="2015" name="Genome Announc.">
        <title>Genome sequence of the AIDS-associated pathogen Penicillium marneffei (ATCC18224) and its near taxonomic relative Talaromyces stipitatus (ATCC10500).</title>
        <authorList>
            <person name="Nierman W.C."/>
            <person name="Fedorova-Abrams N.D."/>
            <person name="Andrianopoulos A."/>
        </authorList>
    </citation>
    <scope>NUCLEOTIDE SEQUENCE [LARGE SCALE GENOMIC DNA]</scope>
    <source>
        <strain evidence="3">ATCC 10500 / CBS 375.48 / QM 6759 / NRRL 1006</strain>
    </source>
</reference>
<name>B8MRA1_TALSN</name>